<dbReference type="Proteomes" id="UP000249898">
    <property type="component" value="Chromosome"/>
</dbReference>
<evidence type="ECO:0000313" key="2">
    <source>
        <dbReference type="Proteomes" id="UP000249898"/>
    </source>
</evidence>
<proteinExistence type="predicted"/>
<accession>A0A2Z4PU49</accession>
<dbReference type="EMBL" id="CP016181">
    <property type="protein sequence ID" value="AWY01128.1"/>
    <property type="molecule type" value="Genomic_DNA"/>
</dbReference>
<dbReference type="AlphaFoldDB" id="A0A2Z4PU49"/>
<reference evidence="1 2" key="1">
    <citation type="submission" date="2016-06" db="EMBL/GenBank/DDBJ databases">
        <title>The sequenced genome of the ice-adhering bacterium Marinomonas primoryensis, from Antarctica.</title>
        <authorList>
            <person name="Graham L."/>
            <person name="Vance T.D.R."/>
            <person name="Davies P.L."/>
        </authorList>
    </citation>
    <scope>NUCLEOTIDE SEQUENCE [LARGE SCALE GENOMIC DNA]</scope>
    <source>
        <strain evidence="1 2">AceL</strain>
    </source>
</reference>
<gene>
    <name evidence="1" type="ORF">A8139_14945</name>
</gene>
<protein>
    <submittedName>
        <fullName evidence="1">Uncharacterized protein</fullName>
    </submittedName>
</protein>
<organism evidence="1 2">
    <name type="scientific">Marinomonas primoryensis</name>
    <dbReference type="NCBI Taxonomy" id="178399"/>
    <lineage>
        <taxon>Bacteria</taxon>
        <taxon>Pseudomonadati</taxon>
        <taxon>Pseudomonadota</taxon>
        <taxon>Gammaproteobacteria</taxon>
        <taxon>Oceanospirillales</taxon>
        <taxon>Oceanospirillaceae</taxon>
        <taxon>Marinomonas</taxon>
    </lineage>
</organism>
<dbReference type="RefSeq" id="WP_112139382.1">
    <property type="nucleotide sequence ID" value="NZ_CP016181.1"/>
</dbReference>
<sequence>MISDGKVTRPIGELNKWLLKPASDGQYASEMNSDKLLLNAVSECFEQDLAKWADINIYPEGYDLICAGWLC</sequence>
<evidence type="ECO:0000313" key="1">
    <source>
        <dbReference type="EMBL" id="AWY01128.1"/>
    </source>
</evidence>
<name>A0A2Z4PU49_9GAMM</name>